<dbReference type="SUPFAM" id="SSF50475">
    <property type="entry name" value="FMN-binding split barrel"/>
    <property type="match status" value="1"/>
</dbReference>
<dbReference type="EnsemblBacteria" id="ABC22726">
    <property type="protein sequence ID" value="ABC22726"/>
    <property type="gene ID" value="Rru_A1926"/>
</dbReference>
<sequence>MTDPSPRVQLRRHPERGSHQREAILAVLDGAFVCHLAFATESGPACVPTCYGRIDDVLYIHGAPASRLMAGGRQGGLAVCLTVTQIDGVVMARSAFHHSLNFRSVMVLGTAQAVSDPEEKTRGLAAITDQVAPGRWDECRPMTEAELKATAVLRLDLAEASLKERQGPPSDPASDAGLPIWTGVVPVALSAGAPLAAEENATAALPDSVKRLRARHPAP</sequence>
<dbReference type="STRING" id="269796.Rru_A1926"/>
<dbReference type="PATRIC" id="fig|269796.9.peg.2009"/>
<dbReference type="InterPro" id="IPR024747">
    <property type="entry name" value="Pyridox_Oxase-rel"/>
</dbReference>
<keyword evidence="2" id="KW-1185">Reference proteome</keyword>
<dbReference type="Proteomes" id="UP000001929">
    <property type="component" value="Chromosome"/>
</dbReference>
<dbReference type="HOGENOM" id="CLU_067890_0_1_5"/>
<organism evidence="1 2">
    <name type="scientific">Rhodospirillum rubrum (strain ATCC 11170 / ATH 1.1.1 / DSM 467 / LMG 4362 / NCIMB 8255 / S1)</name>
    <dbReference type="NCBI Taxonomy" id="269796"/>
    <lineage>
        <taxon>Bacteria</taxon>
        <taxon>Pseudomonadati</taxon>
        <taxon>Pseudomonadota</taxon>
        <taxon>Alphaproteobacteria</taxon>
        <taxon>Rhodospirillales</taxon>
        <taxon>Rhodospirillaceae</taxon>
        <taxon>Rhodospirillum</taxon>
    </lineage>
</organism>
<evidence type="ECO:0000313" key="2">
    <source>
        <dbReference type="Proteomes" id="UP000001929"/>
    </source>
</evidence>
<dbReference type="KEGG" id="rru:Rru_A1926"/>
<dbReference type="PANTHER" id="PTHR34071">
    <property type="entry name" value="5-NITROIMIDAZOLE ANTIBIOTICS RESISTANCE PROTEIN, NIMA-FAMILY-RELATED PROTEIN-RELATED"/>
    <property type="match status" value="1"/>
</dbReference>
<dbReference type="Gene3D" id="2.30.110.10">
    <property type="entry name" value="Electron Transport, Fmn-binding Protein, Chain A"/>
    <property type="match status" value="1"/>
</dbReference>
<accession>Q2RT19</accession>
<dbReference type="PhylomeDB" id="Q2RT19"/>
<dbReference type="AlphaFoldDB" id="Q2RT19"/>
<dbReference type="PANTHER" id="PTHR34071:SF2">
    <property type="entry name" value="FLAVIN-NUCLEOTIDE-BINDING PROTEIN"/>
    <property type="match status" value="1"/>
</dbReference>
<dbReference type="eggNOG" id="COG3467">
    <property type="taxonomic scope" value="Bacteria"/>
</dbReference>
<gene>
    <name evidence="1" type="ordered locus">Rru_A1926</name>
</gene>
<dbReference type="InterPro" id="IPR012349">
    <property type="entry name" value="Split_barrel_FMN-bd"/>
</dbReference>
<name>Q2RT19_RHORT</name>
<proteinExistence type="predicted"/>
<dbReference type="RefSeq" id="WP_011389679.1">
    <property type="nucleotide sequence ID" value="NC_007643.1"/>
</dbReference>
<reference evidence="1 2" key="1">
    <citation type="journal article" date="2011" name="Stand. Genomic Sci.">
        <title>Complete genome sequence of Rhodospirillum rubrum type strain (S1).</title>
        <authorList>
            <person name="Munk A.C."/>
            <person name="Copeland A."/>
            <person name="Lucas S."/>
            <person name="Lapidus A."/>
            <person name="Del Rio T.G."/>
            <person name="Barry K."/>
            <person name="Detter J.C."/>
            <person name="Hammon N."/>
            <person name="Israni S."/>
            <person name="Pitluck S."/>
            <person name="Brettin T."/>
            <person name="Bruce D."/>
            <person name="Han C."/>
            <person name="Tapia R."/>
            <person name="Gilna P."/>
            <person name="Schmutz J."/>
            <person name="Larimer F."/>
            <person name="Land M."/>
            <person name="Kyrpides N.C."/>
            <person name="Mavromatis K."/>
            <person name="Richardson P."/>
            <person name="Rohde M."/>
            <person name="Goker M."/>
            <person name="Klenk H.P."/>
            <person name="Zhang Y."/>
            <person name="Roberts G.P."/>
            <person name="Reslewic S."/>
            <person name="Schwartz D.C."/>
        </authorList>
    </citation>
    <scope>NUCLEOTIDE SEQUENCE [LARGE SCALE GENOMIC DNA]</scope>
    <source>
        <strain evidence="2">ATCC 11170 / ATH 1.1.1 / DSM 467 / LMG 4362 / NCIMB 8255 / S1</strain>
    </source>
</reference>
<protein>
    <recommendedName>
        <fullName evidence="3">Pyridoxamine 5'-phosphate oxidase-related, FMN-binding</fullName>
    </recommendedName>
</protein>
<evidence type="ECO:0008006" key="3">
    <source>
        <dbReference type="Google" id="ProtNLM"/>
    </source>
</evidence>
<dbReference type="Pfam" id="PF12900">
    <property type="entry name" value="Pyridox_ox_2"/>
    <property type="match status" value="1"/>
</dbReference>
<evidence type="ECO:0000313" key="1">
    <source>
        <dbReference type="EMBL" id="ABC22726.1"/>
    </source>
</evidence>
<dbReference type="EMBL" id="CP000230">
    <property type="protein sequence ID" value="ABC22726.1"/>
    <property type="molecule type" value="Genomic_DNA"/>
</dbReference>